<evidence type="ECO:0000256" key="1">
    <source>
        <dbReference type="SAM" id="MobiDB-lite"/>
    </source>
</evidence>
<gene>
    <name evidence="3" type="ORF">FJAP1339_LOCUS3511</name>
</gene>
<proteinExistence type="predicted"/>
<name>A0A7S2XVP1_9STRA</name>
<protein>
    <submittedName>
        <fullName evidence="3">Uncharacterized protein</fullName>
    </submittedName>
</protein>
<feature type="transmembrane region" description="Helical" evidence="2">
    <location>
        <begin position="161"/>
        <end position="179"/>
    </location>
</feature>
<sequence length="205" mass="22594">MKIFKLNGLDDDVSDEEVEEAVMYYDPHQGPRTVIAHVDPMPDSIKDMFANGPIEDLYEEYEEEGREVPEGDKYITRASDHADEEESSSEEGAGAVAEQGGEGGEDGRELAQDDLVAGFLGSKTSLRQKYLPRAEFMQVRSSIHHPLQQISNGSSTPGVNILAPVVAVILILAIVLVMTSSRIRNIHHNCMQYETVSSDNDDIES</sequence>
<evidence type="ECO:0000256" key="2">
    <source>
        <dbReference type="SAM" id="Phobius"/>
    </source>
</evidence>
<accession>A0A7S2XVP1</accession>
<feature type="region of interest" description="Disordered" evidence="1">
    <location>
        <begin position="78"/>
        <end position="108"/>
    </location>
</feature>
<evidence type="ECO:0000313" key="3">
    <source>
        <dbReference type="EMBL" id="CAD9860990.1"/>
    </source>
</evidence>
<reference evidence="3" key="1">
    <citation type="submission" date="2021-01" db="EMBL/GenBank/DDBJ databases">
        <authorList>
            <person name="Corre E."/>
            <person name="Pelletier E."/>
            <person name="Niang G."/>
            <person name="Scheremetjew M."/>
            <person name="Finn R."/>
            <person name="Kale V."/>
            <person name="Holt S."/>
            <person name="Cochrane G."/>
            <person name="Meng A."/>
            <person name="Brown T."/>
            <person name="Cohen L."/>
        </authorList>
    </citation>
    <scope>NUCLEOTIDE SEQUENCE</scope>
    <source>
        <strain evidence="3">CCMP1661</strain>
    </source>
</reference>
<keyword evidence="2" id="KW-0472">Membrane</keyword>
<organism evidence="3">
    <name type="scientific">Fibrocapsa japonica</name>
    <dbReference type="NCBI Taxonomy" id="94617"/>
    <lineage>
        <taxon>Eukaryota</taxon>
        <taxon>Sar</taxon>
        <taxon>Stramenopiles</taxon>
        <taxon>Ochrophyta</taxon>
        <taxon>Raphidophyceae</taxon>
        <taxon>Chattonellales</taxon>
        <taxon>Chattonellaceae</taxon>
        <taxon>Fibrocapsa</taxon>
    </lineage>
</organism>
<feature type="compositionally biased region" description="Low complexity" evidence="1">
    <location>
        <begin position="90"/>
        <end position="99"/>
    </location>
</feature>
<keyword evidence="2" id="KW-0812">Transmembrane</keyword>
<keyword evidence="2" id="KW-1133">Transmembrane helix</keyword>
<dbReference type="AlphaFoldDB" id="A0A7S2XVP1"/>
<dbReference type="EMBL" id="HBHR01007170">
    <property type="protein sequence ID" value="CAD9860990.1"/>
    <property type="molecule type" value="Transcribed_RNA"/>
</dbReference>